<proteinExistence type="predicted"/>
<name>A0A6M4IRV3_9BACT</name>
<dbReference type="InterPro" id="IPR025566">
    <property type="entry name" value="DUF4331"/>
</dbReference>
<evidence type="ECO:0000313" key="2">
    <source>
        <dbReference type="Proteomes" id="UP000500938"/>
    </source>
</evidence>
<reference evidence="1 2" key="1">
    <citation type="submission" date="2020-05" db="EMBL/GenBank/DDBJ databases">
        <title>Complete genome sequence of Gemmatimonas greenlandica TET16.</title>
        <authorList>
            <person name="Zeng Y."/>
        </authorList>
    </citation>
    <scope>NUCLEOTIDE SEQUENCE [LARGE SCALE GENOMIC DNA]</scope>
    <source>
        <strain evidence="1 2">TET16</strain>
    </source>
</reference>
<dbReference type="EMBL" id="CP053085">
    <property type="protein sequence ID" value="QJR37503.1"/>
    <property type="molecule type" value="Genomic_DNA"/>
</dbReference>
<sequence>MSHHFDSPEARADSRINITDNFLFHDPADRSKVVAITCVSPLAGLPSPYHGQLQWRTFRPTAAYDMRFDTDGDLRPDRVLRCIFSGDDAPQRVEVRWLQGAAANDDHAIGEVIGSGAVGDTITLSMPGARIWIGEAGDPFWLDAVAAKGFLDAALAGGSPPVSSFSNGQVTTAATNVLAIVADLPIALLGQRLHFNSAVSANDHGHWHQVSRCGRPNFAATFVDHPERSRAMNESMPEHDVRDFSGDVERVVSIVAANVGRVPDPAGYATRVARSLLPDVIPFDATLPSGFDFAGVNGRTLHDDFGAVVYSAVFGRPMDTAIAPLADLRASWPWVPAPRPLPGGPGVAVPTRNE</sequence>
<dbReference type="Proteomes" id="UP000500938">
    <property type="component" value="Chromosome"/>
</dbReference>
<evidence type="ECO:0000313" key="1">
    <source>
        <dbReference type="EMBL" id="QJR37503.1"/>
    </source>
</evidence>
<protein>
    <submittedName>
        <fullName evidence="1">DUF4331 family protein</fullName>
    </submittedName>
</protein>
<keyword evidence="2" id="KW-1185">Reference proteome</keyword>
<dbReference type="Pfam" id="PF14224">
    <property type="entry name" value="DUF4331"/>
    <property type="match status" value="1"/>
</dbReference>
<dbReference type="RefSeq" id="WP_171226938.1">
    <property type="nucleotide sequence ID" value="NZ_CP053085.1"/>
</dbReference>
<gene>
    <name evidence="1" type="ORF">HKW67_19290</name>
</gene>
<organism evidence="1 2">
    <name type="scientific">Gemmatimonas groenlandica</name>
    <dbReference type="NCBI Taxonomy" id="2732249"/>
    <lineage>
        <taxon>Bacteria</taxon>
        <taxon>Pseudomonadati</taxon>
        <taxon>Gemmatimonadota</taxon>
        <taxon>Gemmatimonadia</taxon>
        <taxon>Gemmatimonadales</taxon>
        <taxon>Gemmatimonadaceae</taxon>
        <taxon>Gemmatimonas</taxon>
    </lineage>
</organism>
<dbReference type="AlphaFoldDB" id="A0A6M4IRV3"/>
<dbReference type="KEGG" id="ggr:HKW67_19290"/>
<accession>A0A6M4IRV3</accession>